<evidence type="ECO:0000313" key="2">
    <source>
        <dbReference type="Proteomes" id="UP000734511"/>
    </source>
</evidence>
<sequence>MRRIRTGWVVLGAAGLVLATVAAVRSGAPSRHDGPGLGGPQTQQAYALARQEFGRLSGGDWGGAWDLWTAEGQRAVPRAEFVRVNAACRPALGVPYVIDGGTAAGAEEVRVAWHRGADSGTDSVAWQAGRWRFAPDPAVLADYRAGEAGALTRLRATGSCA</sequence>
<keyword evidence="2" id="KW-1185">Reference proteome</keyword>
<dbReference type="RefSeq" id="WP_167982831.1">
    <property type="nucleotide sequence ID" value="NZ_JAATEJ010000006.1"/>
</dbReference>
<evidence type="ECO:0000313" key="1">
    <source>
        <dbReference type="EMBL" id="NJP43980.1"/>
    </source>
</evidence>
<dbReference type="EMBL" id="JAATEJ010000006">
    <property type="protein sequence ID" value="NJP43980.1"/>
    <property type="molecule type" value="Genomic_DNA"/>
</dbReference>
<comment type="caution">
    <text evidence="1">The sequence shown here is derived from an EMBL/GenBank/DDBJ whole genome shotgun (WGS) entry which is preliminary data.</text>
</comment>
<organism evidence="1 2">
    <name type="scientific">Actinacidiphila epipremni</name>
    <dbReference type="NCBI Taxonomy" id="2053013"/>
    <lineage>
        <taxon>Bacteria</taxon>
        <taxon>Bacillati</taxon>
        <taxon>Actinomycetota</taxon>
        <taxon>Actinomycetes</taxon>
        <taxon>Kitasatosporales</taxon>
        <taxon>Streptomycetaceae</taxon>
        <taxon>Actinacidiphila</taxon>
    </lineage>
</organism>
<evidence type="ECO:0008006" key="3">
    <source>
        <dbReference type="Google" id="ProtNLM"/>
    </source>
</evidence>
<dbReference type="Proteomes" id="UP000734511">
    <property type="component" value="Unassembled WGS sequence"/>
</dbReference>
<name>A0ABX0ZLR4_9ACTN</name>
<accession>A0ABX0ZLR4</accession>
<reference evidence="1 2" key="1">
    <citation type="submission" date="2020-03" db="EMBL/GenBank/DDBJ databases">
        <title>WGS of actinomycetes isolated from Thailand.</title>
        <authorList>
            <person name="Thawai C."/>
        </authorList>
    </citation>
    <scope>NUCLEOTIDE SEQUENCE [LARGE SCALE GENOMIC DNA]</scope>
    <source>
        <strain evidence="1 2">PRB2-1</strain>
    </source>
</reference>
<gene>
    <name evidence="1" type="ORF">HCN08_11265</name>
</gene>
<proteinExistence type="predicted"/>
<protein>
    <recommendedName>
        <fullName evidence="3">Secreted protein</fullName>
    </recommendedName>
</protein>